<gene>
    <name evidence="8" type="primary">LOC104789599</name>
</gene>
<evidence type="ECO:0000256" key="5">
    <source>
        <dbReference type="ARBA" id="ARBA00023242"/>
    </source>
</evidence>
<dbReference type="PRINTS" id="PR00404">
    <property type="entry name" value="MADSDOMAIN"/>
</dbReference>
<keyword evidence="2" id="KW-0805">Transcription regulation</keyword>
<dbReference type="PROSITE" id="PS50066">
    <property type="entry name" value="MADS_BOX_2"/>
    <property type="match status" value="1"/>
</dbReference>
<dbReference type="Gene3D" id="3.40.1810.10">
    <property type="entry name" value="Transcription factor, MADS-box"/>
    <property type="match status" value="1"/>
</dbReference>
<dbReference type="GeneID" id="104789599"/>
<feature type="domain" description="MADS-box" evidence="6">
    <location>
        <begin position="1"/>
        <end position="44"/>
    </location>
</feature>
<evidence type="ECO:0000259" key="6">
    <source>
        <dbReference type="PROSITE" id="PS50066"/>
    </source>
</evidence>
<dbReference type="RefSeq" id="XP_010513573.1">
    <property type="nucleotide sequence ID" value="XM_010515271.1"/>
</dbReference>
<evidence type="ECO:0000313" key="7">
    <source>
        <dbReference type="Proteomes" id="UP000694864"/>
    </source>
</evidence>
<dbReference type="Pfam" id="PF00319">
    <property type="entry name" value="SRF-TF"/>
    <property type="match status" value="1"/>
</dbReference>
<organism evidence="7 8">
    <name type="scientific">Camelina sativa</name>
    <name type="common">False flax</name>
    <name type="synonym">Myagrum sativum</name>
    <dbReference type="NCBI Taxonomy" id="90675"/>
    <lineage>
        <taxon>Eukaryota</taxon>
        <taxon>Viridiplantae</taxon>
        <taxon>Streptophyta</taxon>
        <taxon>Embryophyta</taxon>
        <taxon>Tracheophyta</taxon>
        <taxon>Spermatophyta</taxon>
        <taxon>Magnoliopsida</taxon>
        <taxon>eudicotyledons</taxon>
        <taxon>Gunneridae</taxon>
        <taxon>Pentapetalae</taxon>
        <taxon>rosids</taxon>
        <taxon>malvids</taxon>
        <taxon>Brassicales</taxon>
        <taxon>Brassicaceae</taxon>
        <taxon>Camelineae</taxon>
        <taxon>Camelina</taxon>
    </lineage>
</organism>
<dbReference type="InterPro" id="IPR036879">
    <property type="entry name" value="TF_MADSbox_sf"/>
</dbReference>
<keyword evidence="4" id="KW-0804">Transcription</keyword>
<dbReference type="InterPro" id="IPR002100">
    <property type="entry name" value="TF_MADSbox"/>
</dbReference>
<reference evidence="8" key="2">
    <citation type="submission" date="2025-08" db="UniProtKB">
        <authorList>
            <consortium name="RefSeq"/>
        </authorList>
    </citation>
    <scope>IDENTIFICATION</scope>
    <source>
        <tissue evidence="8">Leaf</tissue>
    </source>
</reference>
<keyword evidence="7" id="KW-1185">Reference proteome</keyword>
<sequence>MVTFYKRKKKIYTKLSELSLLCGADVGFLVYSNSGILYTFGSPSFEVVAKRFLNGEGSSSTSLPQQSNIDAQHKKKMEELCKVYNNLLKKADAEQQKGMVMAKAEAEALPVEKDAWWRVDPTKIKDKEVLKQLMEKYEDLYEKLCDEEVDGVKVLQVETAAGATAKDAGDCFLTLLGYDLSEFGLRYLWKVDPMTVKDKEVLKQVLEKYQDLYEKLGKEVFARNHRENAP</sequence>
<dbReference type="Proteomes" id="UP000694864">
    <property type="component" value="Chromosome 5"/>
</dbReference>
<comment type="subcellular location">
    <subcellularLocation>
        <location evidence="1">Nucleus</location>
    </subcellularLocation>
</comment>
<name>A0ABM0ZC23_CAMSA</name>
<dbReference type="SMART" id="SM00432">
    <property type="entry name" value="MADS"/>
    <property type="match status" value="1"/>
</dbReference>
<dbReference type="PANTHER" id="PTHR11945:SF725">
    <property type="entry name" value="AGAMOUS-LIKE 58-RELATED"/>
    <property type="match status" value="1"/>
</dbReference>
<evidence type="ECO:0000256" key="2">
    <source>
        <dbReference type="ARBA" id="ARBA00023015"/>
    </source>
</evidence>
<dbReference type="PANTHER" id="PTHR11945">
    <property type="entry name" value="MADS BOX PROTEIN"/>
    <property type="match status" value="1"/>
</dbReference>
<dbReference type="SUPFAM" id="SSF55455">
    <property type="entry name" value="SRF-like"/>
    <property type="match status" value="1"/>
</dbReference>
<evidence type="ECO:0000256" key="1">
    <source>
        <dbReference type="ARBA" id="ARBA00004123"/>
    </source>
</evidence>
<keyword evidence="3" id="KW-0238">DNA-binding</keyword>
<proteinExistence type="predicted"/>
<evidence type="ECO:0000313" key="8">
    <source>
        <dbReference type="RefSeq" id="XP_010513573.1"/>
    </source>
</evidence>
<keyword evidence="5" id="KW-0539">Nucleus</keyword>
<reference evidence="7" key="1">
    <citation type="journal article" date="2014" name="Nat. Commun.">
        <title>The emerging biofuel crop Camelina sativa retains a highly undifferentiated hexaploid genome structure.</title>
        <authorList>
            <person name="Kagale S."/>
            <person name="Koh C."/>
            <person name="Nixon J."/>
            <person name="Bollina V."/>
            <person name="Clarke W.E."/>
            <person name="Tuteja R."/>
            <person name="Spillane C."/>
            <person name="Robinson S.J."/>
            <person name="Links M.G."/>
            <person name="Clarke C."/>
            <person name="Higgins E.E."/>
            <person name="Huebert T."/>
            <person name="Sharpe A.G."/>
            <person name="Parkin I.A."/>
        </authorList>
    </citation>
    <scope>NUCLEOTIDE SEQUENCE [LARGE SCALE GENOMIC DNA]</scope>
    <source>
        <strain evidence="7">cv. DH55</strain>
    </source>
</reference>
<evidence type="ECO:0000256" key="3">
    <source>
        <dbReference type="ARBA" id="ARBA00023125"/>
    </source>
</evidence>
<accession>A0ABM0ZC23</accession>
<evidence type="ECO:0000256" key="4">
    <source>
        <dbReference type="ARBA" id="ARBA00023163"/>
    </source>
</evidence>
<protein>
    <submittedName>
        <fullName evidence="8">Agamous-like MADS-box protein AGL61</fullName>
    </submittedName>
</protein>